<comment type="caution">
    <text evidence="2">The sequence shown here is derived from an EMBL/GenBank/DDBJ whole genome shotgun (WGS) entry which is preliminary data.</text>
</comment>
<keyword evidence="3" id="KW-1185">Reference proteome</keyword>
<gene>
    <name evidence="2" type="ORF">BGZ99_010026</name>
</gene>
<proteinExistence type="predicted"/>
<name>A0A9P6V0S9_9FUNG</name>
<dbReference type="AlphaFoldDB" id="A0A9P6V0S9"/>
<protein>
    <recommendedName>
        <fullName evidence="1">CoA-binding domain-containing protein</fullName>
    </recommendedName>
</protein>
<sequence length="141" mass="15076">MSAPTPIQEFFSSPAQKFAVVGASNNRTKFGNKVLRWYVDHGYTAVPVNPKEDTIESLACVKSLSSLPGTPAEYHVSIITPPAITKSVLEDAHKSGVKFVWMQPDVDSPEALAYAKEVGIRVIAGGPCVLVDGIPSSHAKL</sequence>
<dbReference type="SUPFAM" id="SSF51735">
    <property type="entry name" value="NAD(P)-binding Rossmann-fold domains"/>
    <property type="match status" value="1"/>
</dbReference>
<dbReference type="SMART" id="SM00881">
    <property type="entry name" value="CoA_binding"/>
    <property type="match status" value="1"/>
</dbReference>
<evidence type="ECO:0000259" key="1">
    <source>
        <dbReference type="SMART" id="SM00881"/>
    </source>
</evidence>
<reference evidence="2" key="1">
    <citation type="journal article" date="2020" name="Fungal Divers.">
        <title>Resolving the Mortierellaceae phylogeny through synthesis of multi-gene phylogenetics and phylogenomics.</title>
        <authorList>
            <person name="Vandepol N."/>
            <person name="Liber J."/>
            <person name="Desiro A."/>
            <person name="Na H."/>
            <person name="Kennedy M."/>
            <person name="Barry K."/>
            <person name="Grigoriev I.V."/>
            <person name="Miller A.N."/>
            <person name="O'Donnell K."/>
            <person name="Stajich J.E."/>
            <person name="Bonito G."/>
        </authorList>
    </citation>
    <scope>NUCLEOTIDE SEQUENCE</scope>
    <source>
        <strain evidence="2">REB-010B</strain>
    </source>
</reference>
<dbReference type="Pfam" id="PF13380">
    <property type="entry name" value="CoA_binding_2"/>
    <property type="match status" value="1"/>
</dbReference>
<evidence type="ECO:0000313" key="2">
    <source>
        <dbReference type="EMBL" id="KAG0329915.1"/>
    </source>
</evidence>
<dbReference type="InterPro" id="IPR003781">
    <property type="entry name" value="CoA-bd"/>
</dbReference>
<evidence type="ECO:0000313" key="3">
    <source>
        <dbReference type="Proteomes" id="UP000738325"/>
    </source>
</evidence>
<dbReference type="PANTHER" id="PTHR33303">
    <property type="entry name" value="CYTOPLASMIC PROTEIN-RELATED"/>
    <property type="match status" value="1"/>
</dbReference>
<dbReference type="Proteomes" id="UP000738325">
    <property type="component" value="Unassembled WGS sequence"/>
</dbReference>
<dbReference type="Gene3D" id="3.40.50.720">
    <property type="entry name" value="NAD(P)-binding Rossmann-like Domain"/>
    <property type="match status" value="1"/>
</dbReference>
<dbReference type="EMBL" id="JAAAIP010000009">
    <property type="protein sequence ID" value="KAG0329915.1"/>
    <property type="molecule type" value="Genomic_DNA"/>
</dbReference>
<dbReference type="InterPro" id="IPR036291">
    <property type="entry name" value="NAD(P)-bd_dom_sf"/>
</dbReference>
<dbReference type="PANTHER" id="PTHR33303:SF2">
    <property type="entry name" value="COA-BINDING DOMAIN-CONTAINING PROTEIN"/>
    <property type="match status" value="1"/>
</dbReference>
<dbReference type="OrthoDB" id="5138418at2759"/>
<feature type="domain" description="CoA-binding" evidence="1">
    <location>
        <begin position="11"/>
        <end position="106"/>
    </location>
</feature>
<accession>A0A9P6V0S9</accession>
<organism evidence="2 3">
    <name type="scientific">Dissophora globulifera</name>
    <dbReference type="NCBI Taxonomy" id="979702"/>
    <lineage>
        <taxon>Eukaryota</taxon>
        <taxon>Fungi</taxon>
        <taxon>Fungi incertae sedis</taxon>
        <taxon>Mucoromycota</taxon>
        <taxon>Mortierellomycotina</taxon>
        <taxon>Mortierellomycetes</taxon>
        <taxon>Mortierellales</taxon>
        <taxon>Mortierellaceae</taxon>
        <taxon>Dissophora</taxon>
    </lineage>
</organism>